<proteinExistence type="predicted"/>
<reference evidence="2" key="1">
    <citation type="journal article" date="2011" name="Science">
        <title>The plant cell wall-decomposing machinery underlies the functional diversity of forest fungi.</title>
        <authorList>
            <person name="Eastwood D.C."/>
            <person name="Floudas D."/>
            <person name="Binder M."/>
            <person name="Majcherczyk A."/>
            <person name="Schneider P."/>
            <person name="Aerts A."/>
            <person name="Asiegbu F.O."/>
            <person name="Baker S.E."/>
            <person name="Barry K."/>
            <person name="Bendiksby M."/>
            <person name="Blumentritt M."/>
            <person name="Coutinho P.M."/>
            <person name="Cullen D."/>
            <person name="de Vries R.P."/>
            <person name="Gathman A."/>
            <person name="Goodell B."/>
            <person name="Henrissat B."/>
            <person name="Ihrmark K."/>
            <person name="Kauserud H."/>
            <person name="Kohler A."/>
            <person name="LaButti K."/>
            <person name="Lapidus A."/>
            <person name="Lavin J.L."/>
            <person name="Lee Y.-H."/>
            <person name="Lindquist E."/>
            <person name="Lilly W."/>
            <person name="Lucas S."/>
            <person name="Morin E."/>
            <person name="Murat C."/>
            <person name="Oguiza J.A."/>
            <person name="Park J."/>
            <person name="Pisabarro A.G."/>
            <person name="Riley R."/>
            <person name="Rosling A."/>
            <person name="Salamov A."/>
            <person name="Schmidt O."/>
            <person name="Schmutz J."/>
            <person name="Skrede I."/>
            <person name="Stenlid J."/>
            <person name="Wiebenga A."/>
            <person name="Xie X."/>
            <person name="Kuees U."/>
            <person name="Hibbett D.S."/>
            <person name="Hoffmeister D."/>
            <person name="Hoegberg N."/>
            <person name="Martin F."/>
            <person name="Grigoriev I.V."/>
            <person name="Watkinson S.C."/>
        </authorList>
    </citation>
    <scope>NUCLEOTIDE SEQUENCE [LARGE SCALE GENOMIC DNA]</scope>
    <source>
        <strain evidence="2">strain S7.3</strain>
    </source>
</reference>
<dbReference type="EMBL" id="GL945512">
    <property type="protein sequence ID" value="EGN92164.1"/>
    <property type="molecule type" value="Genomic_DNA"/>
</dbReference>
<organism evidence="2">
    <name type="scientific">Serpula lacrymans var. lacrymans (strain S7.3)</name>
    <name type="common">Dry rot fungus</name>
    <dbReference type="NCBI Taxonomy" id="936435"/>
    <lineage>
        <taxon>Eukaryota</taxon>
        <taxon>Fungi</taxon>
        <taxon>Dikarya</taxon>
        <taxon>Basidiomycota</taxon>
        <taxon>Agaricomycotina</taxon>
        <taxon>Agaricomycetes</taxon>
        <taxon>Agaricomycetidae</taxon>
        <taxon>Boletales</taxon>
        <taxon>Coniophorineae</taxon>
        <taxon>Serpulaceae</taxon>
        <taxon>Serpula</taxon>
    </lineage>
</organism>
<evidence type="ECO:0000313" key="1">
    <source>
        <dbReference type="EMBL" id="EGN92164.1"/>
    </source>
</evidence>
<dbReference type="Proteomes" id="UP000008063">
    <property type="component" value="Unassembled WGS sequence"/>
</dbReference>
<protein>
    <submittedName>
        <fullName evidence="1">Uncharacterized protein</fullName>
    </submittedName>
</protein>
<dbReference type="InParanoid" id="F8QHQ2"/>
<dbReference type="AlphaFoldDB" id="F8QHQ2"/>
<keyword evidence="2" id="KW-1185">Reference proteome</keyword>
<dbReference type="HOGENOM" id="CLU_2777485_0_0_1"/>
<evidence type="ECO:0000313" key="2">
    <source>
        <dbReference type="Proteomes" id="UP000008063"/>
    </source>
</evidence>
<sequence length="69" mass="7095">MPTLWVYLEAAAPPSAPKPLFSLPSGSSISMLVGLSLKAPQVHTNAISAPAISTTAPHELSPSIPAWCS</sequence>
<name>F8QHQ2_SERL3</name>
<gene>
    <name evidence="1" type="ORF">SERLA73DRAFT_79820</name>
</gene>
<accession>F8QHQ2</accession>